<dbReference type="Proteomes" id="UP000272428">
    <property type="component" value="Unassembled WGS sequence"/>
</dbReference>
<proteinExistence type="predicted"/>
<evidence type="ECO:0000313" key="9">
    <source>
        <dbReference type="Proteomes" id="UP000272428"/>
    </source>
</evidence>
<dbReference type="InterPro" id="IPR051791">
    <property type="entry name" value="Pra-immunoreactive"/>
</dbReference>
<evidence type="ECO:0000256" key="6">
    <source>
        <dbReference type="SAM" id="Phobius"/>
    </source>
</evidence>
<dbReference type="Pfam" id="PF06271">
    <property type="entry name" value="RDD"/>
    <property type="match status" value="1"/>
</dbReference>
<dbReference type="GO" id="GO:0005886">
    <property type="term" value="C:plasma membrane"/>
    <property type="evidence" value="ECO:0007669"/>
    <property type="project" value="UniProtKB-SubCell"/>
</dbReference>
<feature type="transmembrane region" description="Helical" evidence="6">
    <location>
        <begin position="61"/>
        <end position="81"/>
    </location>
</feature>
<evidence type="ECO:0000256" key="4">
    <source>
        <dbReference type="ARBA" id="ARBA00022989"/>
    </source>
</evidence>
<keyword evidence="9" id="KW-1185">Reference proteome</keyword>
<dbReference type="AlphaFoldDB" id="A0A495SP82"/>
<dbReference type="InterPro" id="IPR010432">
    <property type="entry name" value="RDD"/>
</dbReference>
<evidence type="ECO:0000256" key="3">
    <source>
        <dbReference type="ARBA" id="ARBA00022692"/>
    </source>
</evidence>
<keyword evidence="3 6" id="KW-0812">Transmembrane</keyword>
<feature type="transmembrane region" description="Helical" evidence="6">
    <location>
        <begin position="27"/>
        <end position="49"/>
    </location>
</feature>
<comment type="caution">
    <text evidence="8">The sequence shown here is derived from an EMBL/GenBank/DDBJ whole genome shotgun (WGS) entry which is preliminary data.</text>
</comment>
<evidence type="ECO:0000256" key="2">
    <source>
        <dbReference type="ARBA" id="ARBA00022475"/>
    </source>
</evidence>
<keyword evidence="2" id="KW-1003">Cell membrane</keyword>
<feature type="domain" description="RDD" evidence="7">
    <location>
        <begin position="13"/>
        <end position="128"/>
    </location>
</feature>
<dbReference type="OrthoDB" id="762068at2"/>
<dbReference type="EMBL" id="RBXB01000001">
    <property type="protein sequence ID" value="RKT01174.1"/>
    <property type="molecule type" value="Genomic_DNA"/>
</dbReference>
<evidence type="ECO:0000313" key="8">
    <source>
        <dbReference type="EMBL" id="RKT01174.1"/>
    </source>
</evidence>
<dbReference type="PANTHER" id="PTHR36115:SF4">
    <property type="entry name" value="MEMBRANE PROTEIN"/>
    <property type="match status" value="1"/>
</dbReference>
<comment type="subcellular location">
    <subcellularLocation>
        <location evidence="1">Cell membrane</location>
        <topology evidence="1">Multi-pass membrane protein</topology>
    </subcellularLocation>
</comment>
<evidence type="ECO:0000259" key="7">
    <source>
        <dbReference type="Pfam" id="PF06271"/>
    </source>
</evidence>
<dbReference type="PANTHER" id="PTHR36115">
    <property type="entry name" value="PROLINE-RICH ANTIGEN HOMOLOG-RELATED"/>
    <property type="match status" value="1"/>
</dbReference>
<keyword evidence="4 6" id="KW-1133">Transmembrane helix</keyword>
<dbReference type="RefSeq" id="WP_121460109.1">
    <property type="nucleotide sequence ID" value="NZ_RBXB01000001.1"/>
</dbReference>
<keyword evidence="5 6" id="KW-0472">Membrane</keyword>
<reference evidence="8 9" key="1">
    <citation type="submission" date="2018-10" db="EMBL/GenBank/DDBJ databases">
        <title>Genomic Encyclopedia of Archaeal and Bacterial Type Strains, Phase II (KMG-II): from individual species to whole genera.</title>
        <authorList>
            <person name="Goeker M."/>
        </authorList>
    </citation>
    <scope>NUCLEOTIDE SEQUENCE [LARGE SCALE GENOMIC DNA]</scope>
    <source>
        <strain evidence="8 9">DSM 14219</strain>
    </source>
</reference>
<evidence type="ECO:0000256" key="5">
    <source>
        <dbReference type="ARBA" id="ARBA00023136"/>
    </source>
</evidence>
<evidence type="ECO:0000256" key="1">
    <source>
        <dbReference type="ARBA" id="ARBA00004651"/>
    </source>
</evidence>
<name>A0A495SP82_9FLAO</name>
<organism evidence="8 9">
    <name type="scientific">Chryseobacterium defluvii</name>
    <dbReference type="NCBI Taxonomy" id="160396"/>
    <lineage>
        <taxon>Bacteria</taxon>
        <taxon>Pseudomonadati</taxon>
        <taxon>Bacteroidota</taxon>
        <taxon>Flavobacteriia</taxon>
        <taxon>Flavobacteriales</taxon>
        <taxon>Weeksellaceae</taxon>
        <taxon>Chryseobacterium group</taxon>
        <taxon>Chryseobacterium</taxon>
    </lineage>
</organism>
<gene>
    <name evidence="8" type="ORF">BCF58_0390</name>
</gene>
<sequence>MRRYLQIVDRHKASSWLRLANYFLDRIFIQIIFYSVIFLFGILYVLIVGEEIDSERIENDIAINLSFALVYLLFAFSYYYLTERYYGRTIAKFITGTKVISIDGNEPTSKQIIARTFSRAVPFNALSFLGETGWHDSWSETRVINLKNYESEKQAKADINSLGEKEIA</sequence>
<accession>A0A495SP82</accession>
<protein>
    <submittedName>
        <fullName evidence="8">Putative RDD family membrane protein YckC</fullName>
    </submittedName>
</protein>